<evidence type="ECO:0000256" key="1">
    <source>
        <dbReference type="SAM" id="Phobius"/>
    </source>
</evidence>
<dbReference type="Pfam" id="PF17162">
    <property type="entry name" value="DUF5118"/>
    <property type="match status" value="1"/>
</dbReference>
<dbReference type="AlphaFoldDB" id="A0A0C3RD75"/>
<dbReference type="EMBL" id="JPIU01000040">
    <property type="protein sequence ID" value="KIO44136.1"/>
    <property type="molecule type" value="Genomic_DNA"/>
</dbReference>
<evidence type="ECO:0000259" key="3">
    <source>
        <dbReference type="Pfam" id="PF17148"/>
    </source>
</evidence>
<organism evidence="5 6">
    <name type="scientific">Sanguibacteroides justesenii</name>
    <dbReference type="NCBI Taxonomy" id="1547597"/>
    <lineage>
        <taxon>Bacteria</taxon>
        <taxon>Pseudomonadati</taxon>
        <taxon>Bacteroidota</taxon>
        <taxon>Bacteroidia</taxon>
        <taxon>Bacteroidales</taxon>
        <taxon>Porphyromonadaceae</taxon>
        <taxon>Sanguibacteroides</taxon>
    </lineage>
</organism>
<dbReference type="SUPFAM" id="SSF55486">
    <property type="entry name" value="Metalloproteases ('zincins'), catalytic domain"/>
    <property type="match status" value="1"/>
</dbReference>
<proteinExistence type="predicted"/>
<accession>A0A0C3RD75</accession>
<protein>
    <recommendedName>
        <fullName evidence="7">DUF5117 domain-containing protein</fullName>
    </recommendedName>
</protein>
<keyword evidence="1" id="KW-0472">Membrane</keyword>
<feature type="domain" description="DUF5118" evidence="4">
    <location>
        <begin position="52"/>
        <end position="100"/>
    </location>
</feature>
<dbReference type="Proteomes" id="UP000031980">
    <property type="component" value="Unassembled WGS sequence"/>
</dbReference>
<feature type="domain" description="DUF5117" evidence="3">
    <location>
        <begin position="119"/>
        <end position="307"/>
    </location>
</feature>
<dbReference type="InterPro" id="IPR033413">
    <property type="entry name" value="DUF5117"/>
</dbReference>
<feature type="domain" description="EcxA zinc-binding" evidence="2">
    <location>
        <begin position="439"/>
        <end position="745"/>
    </location>
</feature>
<keyword evidence="6" id="KW-1185">Reference proteome</keyword>
<evidence type="ECO:0000313" key="5">
    <source>
        <dbReference type="EMBL" id="KIO44136.1"/>
    </source>
</evidence>
<feature type="transmembrane region" description="Helical" evidence="1">
    <location>
        <begin position="24"/>
        <end position="41"/>
    </location>
</feature>
<dbReference type="InterPro" id="IPR033428">
    <property type="entry name" value="DUF5118"/>
</dbReference>
<dbReference type="CDD" id="cd04276">
    <property type="entry name" value="ZnMc_MMP_like_2"/>
    <property type="match status" value="1"/>
</dbReference>
<dbReference type="Pfam" id="PF17148">
    <property type="entry name" value="DUF5117"/>
    <property type="match status" value="1"/>
</dbReference>
<gene>
    <name evidence="5" type="ORF">BA92_12230</name>
</gene>
<dbReference type="InterPro" id="IPR024079">
    <property type="entry name" value="MetalloPept_cat_dom_sf"/>
</dbReference>
<evidence type="ECO:0000259" key="4">
    <source>
        <dbReference type="Pfam" id="PF17162"/>
    </source>
</evidence>
<dbReference type="PANTHER" id="PTHR38478:SF1">
    <property type="entry name" value="ZINC DEPENDENT METALLOPROTEASE DOMAIN LIPOPROTEIN"/>
    <property type="match status" value="1"/>
</dbReference>
<comment type="caution">
    <text evidence="5">The sequence shown here is derived from an EMBL/GenBank/DDBJ whole genome shotgun (WGS) entry which is preliminary data.</text>
</comment>
<dbReference type="Pfam" id="PF16313">
    <property type="entry name" value="DUF4953"/>
    <property type="match status" value="1"/>
</dbReference>
<dbReference type="Gene3D" id="3.40.390.10">
    <property type="entry name" value="Collagenase (Catalytic Domain)"/>
    <property type="match status" value="1"/>
</dbReference>
<reference evidence="5 6" key="1">
    <citation type="submission" date="2014-07" db="EMBL/GenBank/DDBJ databases">
        <title>Porphyromonadaceae bacterium OUH 308042 = ATCC BAA-2681 = DSM 28342 draft genome.</title>
        <authorList>
            <person name="Sydenham T.V."/>
            <person name="Hasman H."/>
            <person name="Justensen U.S."/>
        </authorList>
    </citation>
    <scope>NUCLEOTIDE SEQUENCE [LARGE SCALE GENOMIC DNA]</scope>
    <source>
        <strain evidence="5 6">OUH 308042</strain>
    </source>
</reference>
<name>A0A0C3RD75_9PORP</name>
<dbReference type="PANTHER" id="PTHR38478">
    <property type="entry name" value="PEPTIDASE M1A AND M12B"/>
    <property type="match status" value="1"/>
</dbReference>
<keyword evidence="1" id="KW-0812">Transmembrane</keyword>
<keyword evidence="1" id="KW-1133">Transmembrane helix</keyword>
<sequence>MDFLVIELELTVKIIKQKSMRNKTIFFLIVAFLLPCIGMAGSKKDKKTKKETPYQRLFKDKKCKTVKGVITIHKMDDKVYFEIPLQVLGREMLLGSTITEITSNLFGSVGEKPFDPLHVVFVKDDSATVSLREVNSIQTTSTERYKKLMSEGSMPATMESFEVKAYTPDSSAVIIDMTRFLLSDKGEFSPFTPWSPILMMNRDMKMEKQYKNQLSCVGEVKSFEDNFSVQSLLTYEMSVRDRWFYYLYKMPFSVVMTRSFLLLPETPMRPRPADPRIGIFVGGKYAFDEGEQTQIDYYATRWRLEPKDREAYERGELVEPIKPIVFYVDNAFPENWKKYVKKGVEEWQAAFEKIGFKNAIVAKDFPTDDPNFDPDNLKYSCVRYSPSPIANAMGPSWTDPRSGEIIQANISVYHNLIQLVQDWRFLQTAAADPSVRKVDMDEETLGDCIRYVISHEVGHTLGFMHNMAASAAIPTDSLRSPSFTQKYGTTYSIMDYARNNYVAQPGDAARGVRMTPPVLGLYDYYLIHWLYTPIYSARSSKEEVPVLDRWISEKSGDPVYRYGKQQILAHYDPSSFEEDLGEDPVKSATYGVQNLKYILKHLNEWTAADDKDFSFRQNMYNELLYQYIRYMNHVLANIGGVYLNERYDGDLRPSFAIVAKERQKQALRFMLEQVRDMEWIDDKDFQAGMPIMGTFTQTIQDIVLPAVLNRTGIVAFGTKYTKEIEPYTPEEYFNDIYEFVFAPTKAGKDLTGAERKLQMALLSELIKGSGATSTQLGSGGGIGFRDQNLIIVPETILAKSRDTYGFTGEYDSGLLRNRFMVKNELQNRFDTPQVGINGFSFWVQLPIENYSMEPLYLSTLQQTLSLLKDRANTGSKETRQHYELLIHKVEQALGR</sequence>
<evidence type="ECO:0008006" key="7">
    <source>
        <dbReference type="Google" id="ProtNLM"/>
    </source>
</evidence>
<dbReference type="GO" id="GO:0008237">
    <property type="term" value="F:metallopeptidase activity"/>
    <property type="evidence" value="ECO:0007669"/>
    <property type="project" value="InterPro"/>
</dbReference>
<evidence type="ECO:0000259" key="2">
    <source>
        <dbReference type="Pfam" id="PF16313"/>
    </source>
</evidence>
<dbReference type="InterPro" id="IPR032534">
    <property type="entry name" value="EcxA_zinc-bd"/>
</dbReference>
<dbReference type="InterPro" id="IPR034032">
    <property type="entry name" value="Zn_MMP-like_bac"/>
</dbReference>
<evidence type="ECO:0000313" key="6">
    <source>
        <dbReference type="Proteomes" id="UP000031980"/>
    </source>
</evidence>